<comment type="caution">
    <text evidence="7">The sequence shown here is derived from an EMBL/GenBank/DDBJ whole genome shotgun (WGS) entry which is preliminary data.</text>
</comment>
<dbReference type="EMBL" id="SRKY01000002">
    <property type="protein sequence ID" value="THH36986.1"/>
    <property type="molecule type" value="Genomic_DNA"/>
</dbReference>
<name>A0A4S4NC41_9RHOB</name>
<feature type="transmembrane region" description="Helical" evidence="5">
    <location>
        <begin position="116"/>
        <end position="134"/>
    </location>
</feature>
<keyword evidence="8" id="KW-1185">Reference proteome</keyword>
<feature type="domain" description="EamA" evidence="6">
    <location>
        <begin position="146"/>
        <end position="272"/>
    </location>
</feature>
<evidence type="ECO:0000256" key="1">
    <source>
        <dbReference type="ARBA" id="ARBA00004141"/>
    </source>
</evidence>
<gene>
    <name evidence="7" type="ORF">E4Z66_08590</name>
</gene>
<dbReference type="PANTHER" id="PTHR32322:SF9">
    <property type="entry name" value="AMINO-ACID METABOLITE EFFLUX PUMP-RELATED"/>
    <property type="match status" value="1"/>
</dbReference>
<feature type="transmembrane region" description="Helical" evidence="5">
    <location>
        <begin position="256"/>
        <end position="277"/>
    </location>
</feature>
<dbReference type="InterPro" id="IPR037185">
    <property type="entry name" value="EmrE-like"/>
</dbReference>
<feature type="transmembrane region" description="Helical" evidence="5">
    <location>
        <begin position="146"/>
        <end position="163"/>
    </location>
</feature>
<reference evidence="7 8" key="1">
    <citation type="submission" date="2019-04" db="EMBL/GenBank/DDBJ databases">
        <title>Shimia ponticola sp. nov., isolated from seawater.</title>
        <authorList>
            <person name="Kim Y.-O."/>
            <person name="Yoon J.-H."/>
        </authorList>
    </citation>
    <scope>NUCLEOTIDE SEQUENCE [LARGE SCALE GENOMIC DNA]</scope>
    <source>
        <strain evidence="7 8">MYP11</strain>
    </source>
</reference>
<keyword evidence="2 5" id="KW-0812">Transmembrane</keyword>
<organism evidence="7 8">
    <name type="scientific">Aliishimia ponticola</name>
    <dbReference type="NCBI Taxonomy" id="2499833"/>
    <lineage>
        <taxon>Bacteria</taxon>
        <taxon>Pseudomonadati</taxon>
        <taxon>Pseudomonadota</taxon>
        <taxon>Alphaproteobacteria</taxon>
        <taxon>Rhodobacterales</taxon>
        <taxon>Paracoccaceae</taxon>
        <taxon>Aliishimia</taxon>
    </lineage>
</organism>
<accession>A0A4S4NC41</accession>
<feature type="transmembrane region" description="Helical" evidence="5">
    <location>
        <begin position="231"/>
        <end position="250"/>
    </location>
</feature>
<proteinExistence type="predicted"/>
<keyword evidence="3 5" id="KW-1133">Transmembrane helix</keyword>
<feature type="transmembrane region" description="Helical" evidence="5">
    <location>
        <begin position="32"/>
        <end position="53"/>
    </location>
</feature>
<comment type="subcellular location">
    <subcellularLocation>
        <location evidence="1">Membrane</location>
        <topology evidence="1">Multi-pass membrane protein</topology>
    </subcellularLocation>
</comment>
<dbReference type="InterPro" id="IPR000620">
    <property type="entry name" value="EamA_dom"/>
</dbReference>
<dbReference type="GO" id="GO:0016020">
    <property type="term" value="C:membrane"/>
    <property type="evidence" value="ECO:0007669"/>
    <property type="project" value="UniProtKB-SubCell"/>
</dbReference>
<dbReference type="SUPFAM" id="SSF103481">
    <property type="entry name" value="Multidrug resistance efflux transporter EmrE"/>
    <property type="match status" value="1"/>
</dbReference>
<feature type="transmembrane region" description="Helical" evidence="5">
    <location>
        <begin position="170"/>
        <end position="192"/>
    </location>
</feature>
<dbReference type="Proteomes" id="UP000306602">
    <property type="component" value="Unassembled WGS sequence"/>
</dbReference>
<dbReference type="InterPro" id="IPR050638">
    <property type="entry name" value="AA-Vitamin_Transporters"/>
</dbReference>
<evidence type="ECO:0000313" key="7">
    <source>
        <dbReference type="EMBL" id="THH36986.1"/>
    </source>
</evidence>
<dbReference type="PANTHER" id="PTHR32322">
    <property type="entry name" value="INNER MEMBRANE TRANSPORTER"/>
    <property type="match status" value="1"/>
</dbReference>
<evidence type="ECO:0000256" key="2">
    <source>
        <dbReference type="ARBA" id="ARBA00022692"/>
    </source>
</evidence>
<feature type="transmembrane region" description="Helical" evidence="5">
    <location>
        <begin position="90"/>
        <end position="109"/>
    </location>
</feature>
<feature type="transmembrane region" description="Helical" evidence="5">
    <location>
        <begin position="198"/>
        <end position="219"/>
    </location>
</feature>
<dbReference type="AlphaFoldDB" id="A0A4S4NC41"/>
<evidence type="ECO:0000259" key="6">
    <source>
        <dbReference type="Pfam" id="PF00892"/>
    </source>
</evidence>
<protein>
    <submittedName>
        <fullName evidence="7">DMT family transporter</fullName>
    </submittedName>
</protein>
<evidence type="ECO:0000256" key="4">
    <source>
        <dbReference type="ARBA" id="ARBA00023136"/>
    </source>
</evidence>
<keyword evidence="4 5" id="KW-0472">Membrane</keyword>
<evidence type="ECO:0000256" key="3">
    <source>
        <dbReference type="ARBA" id="ARBA00022989"/>
    </source>
</evidence>
<dbReference type="RefSeq" id="WP_136462584.1">
    <property type="nucleotide sequence ID" value="NZ_SRKY01000002.1"/>
</dbReference>
<sequence length="287" mass="28961">MRLILLTALTMVAFALNSVLNRAAVDGGHATAAGFAIVRVFAGVVILTVLVRLRAGGMDLGNRTRWMGALALAAYMIGFSLAYVTLDAGLGALILFGTVQIALFLHTALTGAAPTARQIFGAALAFVGLSLALWPEQGAEAGSAQGAVLMVVAGMGWAAYTVAGRGAADPLAATATHFLLCLPLVLLLFLVAPVHLTATGWALAILGGAVTSGLGYALWYHVLPALPGASAAVVQLSVPVIAIILGALILSEPIALRTALAAALVLGGIGFALTRGVSAPAAPARRK</sequence>
<feature type="transmembrane region" description="Helical" evidence="5">
    <location>
        <begin position="65"/>
        <end position="84"/>
    </location>
</feature>
<evidence type="ECO:0000256" key="5">
    <source>
        <dbReference type="SAM" id="Phobius"/>
    </source>
</evidence>
<dbReference type="Pfam" id="PF00892">
    <property type="entry name" value="EamA"/>
    <property type="match status" value="1"/>
</dbReference>
<evidence type="ECO:0000313" key="8">
    <source>
        <dbReference type="Proteomes" id="UP000306602"/>
    </source>
</evidence>
<dbReference type="OrthoDB" id="321830at2"/>